<dbReference type="GO" id="GO:0006103">
    <property type="term" value="P:2-oxoglutarate metabolic process"/>
    <property type="evidence" value="ECO:0007669"/>
    <property type="project" value="TreeGrafter"/>
</dbReference>
<dbReference type="InterPro" id="IPR012999">
    <property type="entry name" value="Pyr_OxRdtase_I_AS"/>
</dbReference>
<dbReference type="FunFam" id="3.30.390.30:FF:000001">
    <property type="entry name" value="Dihydrolipoyl dehydrogenase"/>
    <property type="match status" value="1"/>
</dbReference>
<feature type="domain" description="Pyridine nucleotide-disulphide oxidoreductase dimerisation" evidence="12">
    <location>
        <begin position="349"/>
        <end position="457"/>
    </location>
</feature>
<keyword evidence="6" id="KW-1015">Disulfide bond</keyword>
<dbReference type="SUPFAM" id="SSF51905">
    <property type="entry name" value="FAD/NAD(P)-binding domain"/>
    <property type="match status" value="1"/>
</dbReference>
<dbReference type="InterPro" id="IPR001100">
    <property type="entry name" value="Pyr_nuc-diS_OxRdtase"/>
</dbReference>
<dbReference type="InterPro" id="IPR036188">
    <property type="entry name" value="FAD/NAD-bd_sf"/>
</dbReference>
<dbReference type="SUPFAM" id="SSF55424">
    <property type="entry name" value="FAD/NAD-linked reductases, dimerisation (C-terminal) domain"/>
    <property type="match status" value="1"/>
</dbReference>
<dbReference type="GO" id="GO:0004148">
    <property type="term" value="F:dihydrolipoyl dehydrogenase (NADH) activity"/>
    <property type="evidence" value="ECO:0007669"/>
    <property type="project" value="UniProtKB-EC"/>
</dbReference>
<dbReference type="PRINTS" id="PR00411">
    <property type="entry name" value="PNDRDTASEI"/>
</dbReference>
<evidence type="ECO:0000256" key="6">
    <source>
        <dbReference type="ARBA" id="ARBA00023157"/>
    </source>
</evidence>
<dbReference type="InterPro" id="IPR050151">
    <property type="entry name" value="Class-I_Pyr_Nuc-Dis_Oxidored"/>
</dbReference>
<sequence>MANEISVDVLILGAGGGGYPAAFRLHAAGRKVVMADPIGNLGGDCLAEGCVPSKAVREAGFARVAADRFAHFGLSGARPGMDWPSVLRHKDRVQNIRYAQHAAEIAKAGLTLLKGRGRIIDDHRVEVTTEAGDVTRYHATNLILATGSTPHVLPIPGAELALTSHDVFRLNADLAFPQRLVAIGGGYIGLETASMLQNLGARATVLEATGEILPGADADLARFLHIALARRMDLIVNAKVSAIQRDPQGGLLVRYESGGEPRTIAADCVLMATGRATVLPPGAETLGFRAHGGITVDDHLRTALPHIYAPGDINGRSPLFHAAVCQSWLAAGDILSAGQGIAGMNFAAVPFTVFTEPEIAWVGLTTAEAAQQGIKAAVTVYDDRTDSRAQIFGETEGFIKLVFATATRRLIGAQVAGLDAAHIIAPLALAIAAESTAEALSAMAFPHPMLTEGINKAARSLRA</sequence>
<feature type="active site" description="Proton acceptor" evidence="8">
    <location>
        <position position="447"/>
    </location>
</feature>
<feature type="disulfide bond" description="Redox-active" evidence="10">
    <location>
        <begin position="45"/>
        <end position="50"/>
    </location>
</feature>
<name>A0A8J4M5X3_9PROT</name>
<dbReference type="PANTHER" id="PTHR22912:SF151">
    <property type="entry name" value="DIHYDROLIPOYL DEHYDROGENASE, MITOCHONDRIAL"/>
    <property type="match status" value="1"/>
</dbReference>
<keyword evidence="2 11" id="KW-0285">Flavoprotein</keyword>
<evidence type="ECO:0000259" key="13">
    <source>
        <dbReference type="Pfam" id="PF07992"/>
    </source>
</evidence>
<evidence type="ECO:0000256" key="1">
    <source>
        <dbReference type="ARBA" id="ARBA00007532"/>
    </source>
</evidence>
<keyword evidence="4 11" id="KW-0560">Oxidoreductase</keyword>
<evidence type="ECO:0000256" key="3">
    <source>
        <dbReference type="ARBA" id="ARBA00022827"/>
    </source>
</evidence>
<proteinExistence type="inferred from homology"/>
<accession>A0A8J4M5X3</accession>
<protein>
    <submittedName>
        <fullName evidence="14">Dihydrolipoyl dehydrogenase</fullName>
        <ecNumber evidence="14">1.8.1.4</ecNumber>
    </submittedName>
</protein>
<dbReference type="NCBIfam" id="NF004943">
    <property type="entry name" value="PRK06292.2-1"/>
    <property type="match status" value="1"/>
</dbReference>
<keyword evidence="9" id="KW-0547">Nucleotide-binding</keyword>
<feature type="binding site" evidence="9">
    <location>
        <begin position="184"/>
        <end position="191"/>
    </location>
    <ligand>
        <name>NAD(+)</name>
        <dbReference type="ChEBI" id="CHEBI:57540"/>
    </ligand>
</feature>
<dbReference type="Gene3D" id="3.50.50.60">
    <property type="entry name" value="FAD/NAD(P)-binding domain"/>
    <property type="match status" value="2"/>
</dbReference>
<dbReference type="InterPro" id="IPR016156">
    <property type="entry name" value="FAD/NAD-linked_Rdtase_dimer_sf"/>
</dbReference>
<keyword evidence="3 9" id="KW-0274">FAD</keyword>
<dbReference type="PIRSF" id="PIRSF000350">
    <property type="entry name" value="Mercury_reductase_MerA"/>
    <property type="match status" value="1"/>
</dbReference>
<evidence type="ECO:0000256" key="5">
    <source>
        <dbReference type="ARBA" id="ARBA00023027"/>
    </source>
</evidence>
<comment type="cofactor">
    <cofactor evidence="9">
        <name>FAD</name>
        <dbReference type="ChEBI" id="CHEBI:57692"/>
    </cofactor>
    <text evidence="9">Binds 1 FAD per subunit.</text>
</comment>
<comment type="similarity">
    <text evidence="1 11">Belongs to the class-I pyridine nucleotide-disulfide oxidoreductase family.</text>
</comment>
<reference evidence="14" key="1">
    <citation type="journal article" date="2020" name="mSystems">
        <title>Genome- and Community-Level Interaction Insights into Carbon Utilization and Element Cycling Functions of Hydrothermarchaeota in Hydrothermal Sediment.</title>
        <authorList>
            <person name="Zhou Z."/>
            <person name="Liu Y."/>
            <person name="Xu W."/>
            <person name="Pan J."/>
            <person name="Luo Z.H."/>
            <person name="Li M."/>
        </authorList>
    </citation>
    <scope>NUCLEOTIDE SEQUENCE</scope>
    <source>
        <strain evidence="14">SpSt-997</strain>
    </source>
</reference>
<comment type="caution">
    <text evidence="14">The sequence shown here is derived from an EMBL/GenBank/DDBJ whole genome shotgun (WGS) entry which is preliminary data.</text>
</comment>
<dbReference type="PROSITE" id="PS00076">
    <property type="entry name" value="PYRIDINE_REDOX_1"/>
    <property type="match status" value="1"/>
</dbReference>
<gene>
    <name evidence="14" type="ORF">ENY07_04765</name>
</gene>
<dbReference type="PRINTS" id="PR00368">
    <property type="entry name" value="FADPNR"/>
</dbReference>
<dbReference type="Gene3D" id="3.30.390.30">
    <property type="match status" value="1"/>
</dbReference>
<dbReference type="InterPro" id="IPR023753">
    <property type="entry name" value="FAD/NAD-binding_dom"/>
</dbReference>
<dbReference type="GO" id="GO:0050660">
    <property type="term" value="F:flavin adenine dinucleotide binding"/>
    <property type="evidence" value="ECO:0007669"/>
    <property type="project" value="TreeGrafter"/>
</dbReference>
<evidence type="ECO:0000256" key="8">
    <source>
        <dbReference type="PIRSR" id="PIRSR000350-2"/>
    </source>
</evidence>
<dbReference type="InterPro" id="IPR004099">
    <property type="entry name" value="Pyr_nucl-diS_OxRdtase_dimer"/>
</dbReference>
<dbReference type="Pfam" id="PF07992">
    <property type="entry name" value="Pyr_redox_2"/>
    <property type="match status" value="1"/>
</dbReference>
<feature type="binding site" evidence="9">
    <location>
        <position position="312"/>
    </location>
    <ligand>
        <name>FAD</name>
        <dbReference type="ChEBI" id="CHEBI:57692"/>
    </ligand>
</feature>
<dbReference type="EC" id="1.8.1.4" evidence="14"/>
<keyword evidence="7 11" id="KW-0676">Redox-active center</keyword>
<feature type="domain" description="FAD/NAD(P)-binding" evidence="13">
    <location>
        <begin position="8"/>
        <end position="325"/>
    </location>
</feature>
<feature type="binding site" evidence="9">
    <location>
        <position position="54"/>
    </location>
    <ligand>
        <name>FAD</name>
        <dbReference type="ChEBI" id="CHEBI:57692"/>
    </ligand>
</feature>
<evidence type="ECO:0000313" key="14">
    <source>
        <dbReference type="EMBL" id="HGC42523.1"/>
    </source>
</evidence>
<dbReference type="Pfam" id="PF02852">
    <property type="entry name" value="Pyr_redox_dim"/>
    <property type="match status" value="1"/>
</dbReference>
<evidence type="ECO:0000256" key="4">
    <source>
        <dbReference type="ARBA" id="ARBA00023002"/>
    </source>
</evidence>
<evidence type="ECO:0000256" key="7">
    <source>
        <dbReference type="ARBA" id="ARBA00023284"/>
    </source>
</evidence>
<feature type="binding site" evidence="9">
    <location>
        <position position="117"/>
    </location>
    <ligand>
        <name>FAD</name>
        <dbReference type="ChEBI" id="CHEBI:57692"/>
    </ligand>
</feature>
<evidence type="ECO:0000256" key="2">
    <source>
        <dbReference type="ARBA" id="ARBA00022630"/>
    </source>
</evidence>
<feature type="binding site" evidence="9">
    <location>
        <position position="207"/>
    </location>
    <ligand>
        <name>NAD(+)</name>
        <dbReference type="ChEBI" id="CHEBI:57540"/>
    </ligand>
</feature>
<evidence type="ECO:0000256" key="9">
    <source>
        <dbReference type="PIRSR" id="PIRSR000350-3"/>
    </source>
</evidence>
<keyword evidence="5 9" id="KW-0520">NAD</keyword>
<dbReference type="EMBL" id="DTQM01000091">
    <property type="protein sequence ID" value="HGC42523.1"/>
    <property type="molecule type" value="Genomic_DNA"/>
</dbReference>
<dbReference type="AlphaFoldDB" id="A0A8J4M5X3"/>
<evidence type="ECO:0000256" key="10">
    <source>
        <dbReference type="PIRSR" id="PIRSR000350-4"/>
    </source>
</evidence>
<feature type="binding site" evidence="9">
    <location>
        <position position="274"/>
    </location>
    <ligand>
        <name>NAD(+)</name>
        <dbReference type="ChEBI" id="CHEBI:57540"/>
    </ligand>
</feature>
<organism evidence="14">
    <name type="scientific">Acidicaldus sp</name>
    <dbReference type="NCBI Taxonomy" id="1872105"/>
    <lineage>
        <taxon>Bacteria</taxon>
        <taxon>Pseudomonadati</taxon>
        <taxon>Pseudomonadota</taxon>
        <taxon>Alphaproteobacteria</taxon>
        <taxon>Acetobacterales</taxon>
        <taxon>Acetobacteraceae</taxon>
        <taxon>Acidicaldus</taxon>
    </lineage>
</organism>
<evidence type="ECO:0000256" key="11">
    <source>
        <dbReference type="RuleBase" id="RU003691"/>
    </source>
</evidence>
<evidence type="ECO:0000259" key="12">
    <source>
        <dbReference type="Pfam" id="PF02852"/>
    </source>
</evidence>
<feature type="binding site" evidence="9">
    <location>
        <begin position="146"/>
        <end position="148"/>
    </location>
    <ligand>
        <name>FAD</name>
        <dbReference type="ChEBI" id="CHEBI:57692"/>
    </ligand>
</feature>
<dbReference type="PANTHER" id="PTHR22912">
    <property type="entry name" value="DISULFIDE OXIDOREDUCTASE"/>
    <property type="match status" value="1"/>
</dbReference>